<dbReference type="Proteomes" id="UP000192917">
    <property type="component" value="Unassembled WGS sequence"/>
</dbReference>
<dbReference type="AlphaFoldDB" id="A0A1Y6C9B9"/>
<gene>
    <name evidence="1" type="ORF">SAMN05428998_11530</name>
</gene>
<organism evidence="1 2">
    <name type="scientific">Tistlia consotensis USBA 355</name>
    <dbReference type="NCBI Taxonomy" id="560819"/>
    <lineage>
        <taxon>Bacteria</taxon>
        <taxon>Pseudomonadati</taxon>
        <taxon>Pseudomonadota</taxon>
        <taxon>Alphaproteobacteria</taxon>
        <taxon>Rhodospirillales</taxon>
        <taxon>Rhodovibrionaceae</taxon>
        <taxon>Tistlia</taxon>
    </lineage>
</organism>
<evidence type="ECO:0000313" key="1">
    <source>
        <dbReference type="EMBL" id="SMF43093.1"/>
    </source>
</evidence>
<keyword evidence="2" id="KW-1185">Reference proteome</keyword>
<proteinExistence type="predicted"/>
<accession>A0A1Y6C9B9</accession>
<evidence type="ECO:0000313" key="2">
    <source>
        <dbReference type="Proteomes" id="UP000192917"/>
    </source>
</evidence>
<evidence type="ECO:0008006" key="3">
    <source>
        <dbReference type="Google" id="ProtNLM"/>
    </source>
</evidence>
<sequence>MAPADASGKFEARRALGTLPEAESWALARRLAEGEPGCCDALMARLGSPPPLMVWNPQPEDLESEVLGHLVRWWHGATAGGPPPPEAVAPLVLRPALGAISLLHVIDDGRDFEMRLHGSQISQTLGMDMTGMRLGEMAVPFMAFLIVTYRAQLLRPEPLLLRYTPAMQYFLSAWWRIGLPLMRDGKVVRLLIGMERAPRQDER</sequence>
<name>A0A1Y6C9B9_9PROT</name>
<dbReference type="RefSeq" id="WP_085123996.1">
    <property type="nucleotide sequence ID" value="NZ_FWZX01000015.1"/>
</dbReference>
<dbReference type="EMBL" id="FWZX01000015">
    <property type="protein sequence ID" value="SMF43093.1"/>
    <property type="molecule type" value="Genomic_DNA"/>
</dbReference>
<protein>
    <recommendedName>
        <fullName evidence="3">PAS domain-containing protein</fullName>
    </recommendedName>
</protein>
<reference evidence="1 2" key="1">
    <citation type="submission" date="2017-04" db="EMBL/GenBank/DDBJ databases">
        <authorList>
            <person name="Afonso C.L."/>
            <person name="Miller P.J."/>
            <person name="Scott M.A."/>
            <person name="Spackman E."/>
            <person name="Goraichik I."/>
            <person name="Dimitrov K.M."/>
            <person name="Suarez D.L."/>
            <person name="Swayne D.E."/>
        </authorList>
    </citation>
    <scope>NUCLEOTIDE SEQUENCE [LARGE SCALE GENOMIC DNA]</scope>
    <source>
        <strain evidence="1 2">USBA 355</strain>
    </source>
</reference>